<dbReference type="STRING" id="1051890.A0A3N4LHB3"/>
<protein>
    <recommendedName>
        <fullName evidence="11">Phospholipid/glycerol acyltransferase domain-containing protein</fullName>
    </recommendedName>
</protein>
<keyword evidence="1" id="KW-0808">Transferase</keyword>
<evidence type="ECO:0000313" key="9">
    <source>
        <dbReference type="EMBL" id="RPB22284.1"/>
    </source>
</evidence>
<evidence type="ECO:0000256" key="1">
    <source>
        <dbReference type="ARBA" id="ARBA00022679"/>
    </source>
</evidence>
<accession>A0A3N4LHB3</accession>
<evidence type="ECO:0000313" key="10">
    <source>
        <dbReference type="Proteomes" id="UP000267821"/>
    </source>
</evidence>
<dbReference type="Proteomes" id="UP000267821">
    <property type="component" value="Unassembled WGS sequence"/>
</dbReference>
<evidence type="ECO:0008006" key="11">
    <source>
        <dbReference type="Google" id="ProtNLM"/>
    </source>
</evidence>
<feature type="compositionally biased region" description="Acidic residues" evidence="7">
    <location>
        <begin position="267"/>
        <end position="279"/>
    </location>
</feature>
<keyword evidence="3 8" id="KW-1133">Transmembrane helix</keyword>
<dbReference type="InParanoid" id="A0A3N4LHB3"/>
<sequence length="347" mass="38221">MEKFSQYRDRGTQIAPFLEISSPHTFAQLPLSITLLCLRFPFFLFLFIAYFGVLQWLPIGSLVRKACLWMILLVSGVWWVDLQVEGVKKGSLSKQSKKLPRAGTVIVSSFTSPIDILYLAAVFDPIFTTSYPNTREIERLSLLPAIIRSLSPPLSQPPPGTKLVTLPRLLAENPNRSIALFPECTPTNGRGILRFSPSLDSTPEDTPIFPISIRYTPADVTTPVPGWSTAGNFVWRLLSGGTHCVRVRIAGEIYNHPGEGEKPTYDGIEDEGYGEEVDENGYGSGSGPELKRRAGGAGVEEKEKPQSTLCVKGGEALARIGRVKRLNLGVKEKVEFVQAWMKNTKGG</sequence>
<dbReference type="AlphaFoldDB" id="A0A3N4LHB3"/>
<dbReference type="PANTHER" id="PTHR23063:SF60">
    <property type="entry name" value="LYSOPHOSPHATIDIC ACID:OLEOYL-COA ACYLTRANSFERASE 1"/>
    <property type="match status" value="1"/>
</dbReference>
<evidence type="ECO:0000256" key="3">
    <source>
        <dbReference type="ARBA" id="ARBA00022989"/>
    </source>
</evidence>
<evidence type="ECO:0000256" key="2">
    <source>
        <dbReference type="ARBA" id="ARBA00022692"/>
    </source>
</evidence>
<dbReference type="FunCoup" id="A0A3N4LHB3">
    <property type="interactions" value="59"/>
</dbReference>
<evidence type="ECO:0000256" key="7">
    <source>
        <dbReference type="SAM" id="MobiDB-lite"/>
    </source>
</evidence>
<reference evidence="9 10" key="1">
    <citation type="journal article" date="2018" name="Nat. Ecol. Evol.">
        <title>Pezizomycetes genomes reveal the molecular basis of ectomycorrhizal truffle lifestyle.</title>
        <authorList>
            <person name="Murat C."/>
            <person name="Payen T."/>
            <person name="Noel B."/>
            <person name="Kuo A."/>
            <person name="Morin E."/>
            <person name="Chen J."/>
            <person name="Kohler A."/>
            <person name="Krizsan K."/>
            <person name="Balestrini R."/>
            <person name="Da Silva C."/>
            <person name="Montanini B."/>
            <person name="Hainaut M."/>
            <person name="Levati E."/>
            <person name="Barry K.W."/>
            <person name="Belfiori B."/>
            <person name="Cichocki N."/>
            <person name="Clum A."/>
            <person name="Dockter R.B."/>
            <person name="Fauchery L."/>
            <person name="Guy J."/>
            <person name="Iotti M."/>
            <person name="Le Tacon F."/>
            <person name="Lindquist E.A."/>
            <person name="Lipzen A."/>
            <person name="Malagnac F."/>
            <person name="Mello A."/>
            <person name="Molinier V."/>
            <person name="Miyauchi S."/>
            <person name="Poulain J."/>
            <person name="Riccioni C."/>
            <person name="Rubini A."/>
            <person name="Sitrit Y."/>
            <person name="Splivallo R."/>
            <person name="Traeger S."/>
            <person name="Wang M."/>
            <person name="Zifcakova L."/>
            <person name="Wipf D."/>
            <person name="Zambonelli A."/>
            <person name="Paolocci F."/>
            <person name="Nowrousian M."/>
            <person name="Ottonello S."/>
            <person name="Baldrian P."/>
            <person name="Spatafora J.W."/>
            <person name="Henrissat B."/>
            <person name="Nagy L.G."/>
            <person name="Aury J.M."/>
            <person name="Wincker P."/>
            <person name="Grigoriev I.V."/>
            <person name="Bonfante P."/>
            <person name="Martin F.M."/>
        </authorList>
    </citation>
    <scope>NUCLEOTIDE SEQUENCE [LARGE SCALE GENOMIC DNA]</scope>
    <source>
        <strain evidence="9 10">ATCC MYA-4762</strain>
    </source>
</reference>
<feature type="region of interest" description="Disordered" evidence="7">
    <location>
        <begin position="260"/>
        <end position="308"/>
    </location>
</feature>
<keyword evidence="4" id="KW-0443">Lipid metabolism</keyword>
<dbReference type="EMBL" id="ML121553">
    <property type="protein sequence ID" value="RPB22284.1"/>
    <property type="molecule type" value="Genomic_DNA"/>
</dbReference>
<dbReference type="GO" id="GO:0006629">
    <property type="term" value="P:lipid metabolic process"/>
    <property type="evidence" value="ECO:0007669"/>
    <property type="project" value="UniProtKB-KW"/>
</dbReference>
<evidence type="ECO:0000256" key="5">
    <source>
        <dbReference type="ARBA" id="ARBA00023136"/>
    </source>
</evidence>
<gene>
    <name evidence="9" type="ORF">L211DRAFT_839936</name>
</gene>
<feature type="transmembrane region" description="Helical" evidence="8">
    <location>
        <begin position="36"/>
        <end position="56"/>
    </location>
</feature>
<keyword evidence="2 8" id="KW-0812">Transmembrane</keyword>
<evidence type="ECO:0000256" key="4">
    <source>
        <dbReference type="ARBA" id="ARBA00023098"/>
    </source>
</evidence>
<keyword evidence="5 8" id="KW-0472">Membrane</keyword>
<keyword evidence="10" id="KW-1185">Reference proteome</keyword>
<evidence type="ECO:0000256" key="6">
    <source>
        <dbReference type="ARBA" id="ARBA00023315"/>
    </source>
</evidence>
<dbReference type="GO" id="GO:0016746">
    <property type="term" value="F:acyltransferase activity"/>
    <property type="evidence" value="ECO:0007669"/>
    <property type="project" value="UniProtKB-KW"/>
</dbReference>
<keyword evidence="6" id="KW-0012">Acyltransferase</keyword>
<proteinExistence type="predicted"/>
<dbReference type="PANTHER" id="PTHR23063">
    <property type="entry name" value="PHOSPHOLIPID ACYLTRANSFERASE"/>
    <property type="match status" value="1"/>
</dbReference>
<organism evidence="9 10">
    <name type="scientific">Terfezia boudieri ATCC MYA-4762</name>
    <dbReference type="NCBI Taxonomy" id="1051890"/>
    <lineage>
        <taxon>Eukaryota</taxon>
        <taxon>Fungi</taxon>
        <taxon>Dikarya</taxon>
        <taxon>Ascomycota</taxon>
        <taxon>Pezizomycotina</taxon>
        <taxon>Pezizomycetes</taxon>
        <taxon>Pezizales</taxon>
        <taxon>Pezizaceae</taxon>
        <taxon>Terfezia</taxon>
    </lineage>
</organism>
<evidence type="ECO:0000256" key="8">
    <source>
        <dbReference type="SAM" id="Phobius"/>
    </source>
</evidence>
<dbReference type="OrthoDB" id="272512at2759"/>
<name>A0A3N4LHB3_9PEZI</name>